<gene>
    <name evidence="1" type="ORF">ACFP90_23285</name>
</gene>
<accession>A0ABW1ZPY0</accession>
<reference evidence="2" key="1">
    <citation type="journal article" date="2019" name="Int. J. Syst. Evol. Microbiol.">
        <title>The Global Catalogue of Microorganisms (GCM) 10K type strain sequencing project: providing services to taxonomists for standard genome sequencing and annotation.</title>
        <authorList>
            <consortium name="The Broad Institute Genomics Platform"/>
            <consortium name="The Broad Institute Genome Sequencing Center for Infectious Disease"/>
            <person name="Wu L."/>
            <person name="Ma J."/>
        </authorList>
    </citation>
    <scope>NUCLEOTIDE SEQUENCE [LARGE SCALE GENOMIC DNA]</scope>
    <source>
        <strain evidence="2">CCUG 63830</strain>
    </source>
</reference>
<evidence type="ECO:0000313" key="1">
    <source>
        <dbReference type="EMBL" id="MFC6662971.1"/>
    </source>
</evidence>
<comment type="caution">
    <text evidence="1">The sequence shown here is derived from an EMBL/GenBank/DDBJ whole genome shotgun (WGS) entry which is preliminary data.</text>
</comment>
<sequence>MSYYSRPHTLASGVTITLEPWPYKAFAAGYADLRTLLKAFRERASDSPDQEEHLQPLLDRVLLAAIPSDEDRTQVHGPDLPDLLQAIFDLNRVEDVAAKPLGLYQRLLQAELSTLETHPTPPEST</sequence>
<evidence type="ECO:0000313" key="2">
    <source>
        <dbReference type="Proteomes" id="UP001596317"/>
    </source>
</evidence>
<keyword evidence="2" id="KW-1185">Reference proteome</keyword>
<dbReference type="RefSeq" id="WP_224611749.1">
    <property type="nucleotide sequence ID" value="NZ_JAIQXV010000020.1"/>
</dbReference>
<name>A0ABW1ZPY0_9DEIO</name>
<organism evidence="1 2">
    <name type="scientific">Deinococcus multiflagellatus</name>
    <dbReference type="NCBI Taxonomy" id="1656887"/>
    <lineage>
        <taxon>Bacteria</taxon>
        <taxon>Thermotogati</taxon>
        <taxon>Deinococcota</taxon>
        <taxon>Deinococci</taxon>
        <taxon>Deinococcales</taxon>
        <taxon>Deinococcaceae</taxon>
        <taxon>Deinococcus</taxon>
    </lineage>
</organism>
<proteinExistence type="predicted"/>
<dbReference type="Proteomes" id="UP001596317">
    <property type="component" value="Unassembled WGS sequence"/>
</dbReference>
<protein>
    <submittedName>
        <fullName evidence="1">Uncharacterized protein</fullName>
    </submittedName>
</protein>
<dbReference type="EMBL" id="JBHSWB010000002">
    <property type="protein sequence ID" value="MFC6662971.1"/>
    <property type="molecule type" value="Genomic_DNA"/>
</dbReference>